<name>A0AAP0FYC6_9ASPA</name>
<dbReference type="EMBL" id="JBBWWQ010000017">
    <property type="protein sequence ID" value="KAK8924218.1"/>
    <property type="molecule type" value="Genomic_DNA"/>
</dbReference>
<evidence type="ECO:0000313" key="2">
    <source>
        <dbReference type="Proteomes" id="UP001418222"/>
    </source>
</evidence>
<dbReference type="Proteomes" id="UP001418222">
    <property type="component" value="Unassembled WGS sequence"/>
</dbReference>
<dbReference type="AlphaFoldDB" id="A0AAP0FYC6"/>
<reference evidence="1 2" key="1">
    <citation type="journal article" date="2022" name="Nat. Plants">
        <title>Genomes of leafy and leafless Platanthera orchids illuminate the evolution of mycoheterotrophy.</title>
        <authorList>
            <person name="Li M.H."/>
            <person name="Liu K.W."/>
            <person name="Li Z."/>
            <person name="Lu H.C."/>
            <person name="Ye Q.L."/>
            <person name="Zhang D."/>
            <person name="Wang J.Y."/>
            <person name="Li Y.F."/>
            <person name="Zhong Z.M."/>
            <person name="Liu X."/>
            <person name="Yu X."/>
            <person name="Liu D.K."/>
            <person name="Tu X.D."/>
            <person name="Liu B."/>
            <person name="Hao Y."/>
            <person name="Liao X.Y."/>
            <person name="Jiang Y.T."/>
            <person name="Sun W.H."/>
            <person name="Chen J."/>
            <person name="Chen Y.Q."/>
            <person name="Ai Y."/>
            <person name="Zhai J.W."/>
            <person name="Wu S.S."/>
            <person name="Zhou Z."/>
            <person name="Hsiao Y.Y."/>
            <person name="Wu W.L."/>
            <person name="Chen Y.Y."/>
            <person name="Lin Y.F."/>
            <person name="Hsu J.L."/>
            <person name="Li C.Y."/>
            <person name="Wang Z.W."/>
            <person name="Zhao X."/>
            <person name="Zhong W.Y."/>
            <person name="Ma X.K."/>
            <person name="Ma L."/>
            <person name="Huang J."/>
            <person name="Chen G.Z."/>
            <person name="Huang M.Z."/>
            <person name="Huang L."/>
            <person name="Peng D.H."/>
            <person name="Luo Y.B."/>
            <person name="Zou S.Q."/>
            <person name="Chen S.P."/>
            <person name="Lan S."/>
            <person name="Tsai W.C."/>
            <person name="Van de Peer Y."/>
            <person name="Liu Z.J."/>
        </authorList>
    </citation>
    <scope>NUCLEOTIDE SEQUENCE [LARGE SCALE GENOMIC DNA]</scope>
    <source>
        <strain evidence="1">Lor287</strain>
    </source>
</reference>
<proteinExistence type="predicted"/>
<evidence type="ECO:0000313" key="1">
    <source>
        <dbReference type="EMBL" id="KAK8924218.1"/>
    </source>
</evidence>
<keyword evidence="2" id="KW-1185">Reference proteome</keyword>
<protein>
    <submittedName>
        <fullName evidence="1">Uncharacterized protein</fullName>
    </submittedName>
</protein>
<organism evidence="1 2">
    <name type="scientific">Platanthera zijinensis</name>
    <dbReference type="NCBI Taxonomy" id="2320716"/>
    <lineage>
        <taxon>Eukaryota</taxon>
        <taxon>Viridiplantae</taxon>
        <taxon>Streptophyta</taxon>
        <taxon>Embryophyta</taxon>
        <taxon>Tracheophyta</taxon>
        <taxon>Spermatophyta</taxon>
        <taxon>Magnoliopsida</taxon>
        <taxon>Liliopsida</taxon>
        <taxon>Asparagales</taxon>
        <taxon>Orchidaceae</taxon>
        <taxon>Orchidoideae</taxon>
        <taxon>Orchideae</taxon>
        <taxon>Orchidinae</taxon>
        <taxon>Platanthera</taxon>
    </lineage>
</organism>
<sequence>MRELEGGLPCGRVRSCSQGPQDGRELLHPVALQVLHLLLEQVHDDLVRRFHLAVAPGVMDRGKPEVNPQLGAEADELFTGKLRTVIRHYRLG</sequence>
<comment type="caution">
    <text evidence="1">The sequence shown here is derived from an EMBL/GenBank/DDBJ whole genome shotgun (WGS) entry which is preliminary data.</text>
</comment>
<accession>A0AAP0FYC6</accession>
<gene>
    <name evidence="1" type="ORF">KSP39_PZI019128</name>
</gene>